<feature type="compositionally biased region" description="Gly residues" evidence="1">
    <location>
        <begin position="69"/>
        <end position="78"/>
    </location>
</feature>
<reference evidence="2" key="1">
    <citation type="submission" date="2014-09" db="EMBL/GenBank/DDBJ databases">
        <authorList>
            <person name="Magalhaes I.L.F."/>
            <person name="Oliveira U."/>
            <person name="Santos F.R."/>
            <person name="Vidigal T.H.D.A."/>
            <person name="Brescovit A.D."/>
            <person name="Santos A.J."/>
        </authorList>
    </citation>
    <scope>NUCLEOTIDE SEQUENCE</scope>
    <source>
        <tissue evidence="2">Shoot tissue taken approximately 20 cm above the soil surface</tissue>
    </source>
</reference>
<feature type="region of interest" description="Disordered" evidence="1">
    <location>
        <begin position="37"/>
        <end position="78"/>
    </location>
</feature>
<accession>A0A0A8YP49</accession>
<dbReference type="EMBL" id="GBRH01270144">
    <property type="protein sequence ID" value="JAD27751.1"/>
    <property type="molecule type" value="Transcribed_RNA"/>
</dbReference>
<proteinExistence type="predicted"/>
<evidence type="ECO:0000256" key="1">
    <source>
        <dbReference type="SAM" id="MobiDB-lite"/>
    </source>
</evidence>
<sequence>MIICRQVACSYFSNIILQKYAEGLPCTGVDPEGLPCVGADPEGLPGTGVGADPEGLPGPGVGADAEGLPGAGGTKPAN</sequence>
<name>A0A0A8YP49_ARUDO</name>
<dbReference type="AlphaFoldDB" id="A0A0A8YP49"/>
<protein>
    <submittedName>
        <fullName evidence="2">Uncharacterized protein</fullName>
    </submittedName>
</protein>
<reference evidence="2" key="2">
    <citation type="journal article" date="2015" name="Data Brief">
        <title>Shoot transcriptome of the giant reed, Arundo donax.</title>
        <authorList>
            <person name="Barrero R.A."/>
            <person name="Guerrero F.D."/>
            <person name="Moolhuijzen P."/>
            <person name="Goolsby J.A."/>
            <person name="Tidwell J."/>
            <person name="Bellgard S.E."/>
            <person name="Bellgard M.I."/>
        </authorList>
    </citation>
    <scope>NUCLEOTIDE SEQUENCE</scope>
    <source>
        <tissue evidence="2">Shoot tissue taken approximately 20 cm above the soil surface</tissue>
    </source>
</reference>
<evidence type="ECO:0000313" key="2">
    <source>
        <dbReference type="EMBL" id="JAD27751.1"/>
    </source>
</evidence>
<organism evidence="2">
    <name type="scientific">Arundo donax</name>
    <name type="common">Giant reed</name>
    <name type="synonym">Donax arundinaceus</name>
    <dbReference type="NCBI Taxonomy" id="35708"/>
    <lineage>
        <taxon>Eukaryota</taxon>
        <taxon>Viridiplantae</taxon>
        <taxon>Streptophyta</taxon>
        <taxon>Embryophyta</taxon>
        <taxon>Tracheophyta</taxon>
        <taxon>Spermatophyta</taxon>
        <taxon>Magnoliopsida</taxon>
        <taxon>Liliopsida</taxon>
        <taxon>Poales</taxon>
        <taxon>Poaceae</taxon>
        <taxon>PACMAD clade</taxon>
        <taxon>Arundinoideae</taxon>
        <taxon>Arundineae</taxon>
        <taxon>Arundo</taxon>
    </lineage>
</organism>